<dbReference type="PANTHER" id="PTHR43877:SF2">
    <property type="entry name" value="AMINOALKYLPHOSPHONATE N-ACETYLTRANSFERASE-RELATED"/>
    <property type="match status" value="1"/>
</dbReference>
<evidence type="ECO:0000256" key="1">
    <source>
        <dbReference type="ARBA" id="ARBA00022679"/>
    </source>
</evidence>
<sequence length="283" mass="30771">MSSLQPTHHIPAPVLHAGFLRAFENYVAGPVQVELAHWPALVLRGGVDLSLGRAALDEQGQVLGFALVAPRPPQRSWRLAAMGLRPEARGTGLAGALLTDFAERARAAGMSSVELEVFEQNPCAKTLYERHGFRPRCPLMGYRREPDARPAACPVAADGASAVPPQAALDWLVQAEIDIADLPLQVGPTTVAALLEPWTPWRLGQAQMIVSGGGDKPWQIRSLVDRSPGQQDAEALLRAWLPRQGAQPIQVGELQRPDLGGEALLRCGFERTPLHQWLMRKDL</sequence>
<proteinExistence type="predicted"/>
<dbReference type="CDD" id="cd04301">
    <property type="entry name" value="NAT_SF"/>
    <property type="match status" value="1"/>
</dbReference>
<dbReference type="Proteomes" id="UP000554837">
    <property type="component" value="Unassembled WGS sequence"/>
</dbReference>
<evidence type="ECO:0000313" key="4">
    <source>
        <dbReference type="EMBL" id="MBB5206015.1"/>
    </source>
</evidence>
<dbReference type="InterPro" id="IPR016181">
    <property type="entry name" value="Acyl_CoA_acyltransferase"/>
</dbReference>
<dbReference type="SUPFAM" id="SSF55729">
    <property type="entry name" value="Acyl-CoA N-acyltransferases (Nat)"/>
    <property type="match status" value="1"/>
</dbReference>
<dbReference type="OrthoDB" id="8901673at2"/>
<evidence type="ECO:0000259" key="3">
    <source>
        <dbReference type="PROSITE" id="PS51186"/>
    </source>
</evidence>
<dbReference type="EMBL" id="JACHHO010000006">
    <property type="protein sequence ID" value="MBB5206015.1"/>
    <property type="molecule type" value="Genomic_DNA"/>
</dbReference>
<keyword evidence="2" id="KW-0012">Acyltransferase</keyword>
<name>A0A840S6F7_9BURK</name>
<dbReference type="InterPro" id="IPR050832">
    <property type="entry name" value="Bact_Acetyltransf"/>
</dbReference>
<feature type="domain" description="N-acetyltransferase" evidence="3">
    <location>
        <begin position="1"/>
        <end position="156"/>
    </location>
</feature>
<dbReference type="Pfam" id="PF00583">
    <property type="entry name" value="Acetyltransf_1"/>
    <property type="match status" value="1"/>
</dbReference>
<keyword evidence="5" id="KW-1185">Reference proteome</keyword>
<dbReference type="GO" id="GO:0016747">
    <property type="term" value="F:acyltransferase activity, transferring groups other than amino-acyl groups"/>
    <property type="evidence" value="ECO:0007669"/>
    <property type="project" value="InterPro"/>
</dbReference>
<accession>A0A840S6F7</accession>
<dbReference type="Gene3D" id="3.40.630.30">
    <property type="match status" value="1"/>
</dbReference>
<evidence type="ECO:0000313" key="5">
    <source>
        <dbReference type="Proteomes" id="UP000554837"/>
    </source>
</evidence>
<keyword evidence="1 4" id="KW-0808">Transferase</keyword>
<dbReference type="InterPro" id="IPR000182">
    <property type="entry name" value="GNAT_dom"/>
</dbReference>
<dbReference type="AlphaFoldDB" id="A0A840S6F7"/>
<dbReference type="RefSeq" id="WP_138856247.1">
    <property type="nucleotide sequence ID" value="NZ_CP040709.1"/>
</dbReference>
<comment type="caution">
    <text evidence="4">The sequence shown here is derived from an EMBL/GenBank/DDBJ whole genome shotgun (WGS) entry which is preliminary data.</text>
</comment>
<evidence type="ECO:0000256" key="2">
    <source>
        <dbReference type="ARBA" id="ARBA00023315"/>
    </source>
</evidence>
<dbReference type="PROSITE" id="PS51186">
    <property type="entry name" value="GNAT"/>
    <property type="match status" value="1"/>
</dbReference>
<organism evidence="4 5">
    <name type="scientific">Inhella inkyongensis</name>
    <dbReference type="NCBI Taxonomy" id="392593"/>
    <lineage>
        <taxon>Bacteria</taxon>
        <taxon>Pseudomonadati</taxon>
        <taxon>Pseudomonadota</taxon>
        <taxon>Betaproteobacteria</taxon>
        <taxon>Burkholderiales</taxon>
        <taxon>Sphaerotilaceae</taxon>
        <taxon>Inhella</taxon>
    </lineage>
</organism>
<reference evidence="4 5" key="1">
    <citation type="submission" date="2020-08" db="EMBL/GenBank/DDBJ databases">
        <title>Genomic Encyclopedia of Type Strains, Phase IV (KMG-IV): sequencing the most valuable type-strain genomes for metagenomic binning, comparative biology and taxonomic classification.</title>
        <authorList>
            <person name="Goeker M."/>
        </authorList>
    </citation>
    <scope>NUCLEOTIDE SEQUENCE [LARGE SCALE GENOMIC DNA]</scope>
    <source>
        <strain evidence="4 5">DSM 23958</strain>
    </source>
</reference>
<gene>
    <name evidence="4" type="ORF">HNQ51_003346</name>
</gene>
<protein>
    <submittedName>
        <fullName evidence="4">GNAT superfamily N-acetyltransferase</fullName>
    </submittedName>
</protein>
<dbReference type="PANTHER" id="PTHR43877">
    <property type="entry name" value="AMINOALKYLPHOSPHONATE N-ACETYLTRANSFERASE-RELATED-RELATED"/>
    <property type="match status" value="1"/>
</dbReference>